<dbReference type="OrthoDB" id="9801753at2"/>
<keyword evidence="2" id="KW-1185">Reference proteome</keyword>
<dbReference type="Proteomes" id="UP000001700">
    <property type="component" value="Chromosome"/>
</dbReference>
<dbReference type="SMART" id="SM01234">
    <property type="entry name" value="Haemolytic"/>
    <property type="match status" value="1"/>
</dbReference>
<proteinExistence type="predicted"/>
<dbReference type="InterPro" id="IPR002696">
    <property type="entry name" value="Membr_insert_effic_factor_YidD"/>
</dbReference>
<reference evidence="1" key="1">
    <citation type="submission" date="2008-05" db="EMBL/GenBank/DDBJ databases">
        <title>Genome sequence of Riesia pediculicola USDA.</title>
        <authorList>
            <person name="Kirkness E.F."/>
        </authorList>
    </citation>
    <scope>NUCLEOTIDE SEQUENCE [LARGE SCALE GENOMIC DNA]</scope>
    <source>
        <strain evidence="1">USDA</strain>
    </source>
</reference>
<dbReference type="NCBIfam" id="TIGR00278">
    <property type="entry name" value="membrane protein insertion efficiency factor YidD"/>
    <property type="match status" value="1"/>
</dbReference>
<dbReference type="Pfam" id="PF01809">
    <property type="entry name" value="YidD"/>
    <property type="match status" value="1"/>
</dbReference>
<sequence length="71" mass="8269">MDSILSFSSKIVIFLITIYQKLVSPFLGNHCRFKISCSEYSIETIKKLGLIKGSYYSFKRILSCHPLYFHN</sequence>
<dbReference type="EMBL" id="CP001085">
    <property type="protein sequence ID" value="ADD79572.1"/>
    <property type="molecule type" value="Genomic_DNA"/>
</dbReference>
<name>D4G7W5_RIEPU</name>
<dbReference type="HOGENOM" id="CLU_144811_6_1_6"/>
<evidence type="ECO:0000313" key="2">
    <source>
        <dbReference type="Proteomes" id="UP000001700"/>
    </source>
</evidence>
<gene>
    <name evidence="1" type="ordered locus">RIEPE_0157</name>
</gene>
<dbReference type="KEGG" id="rip:RIEPE_0157"/>
<dbReference type="AlphaFoldDB" id="D4G7W5"/>
<dbReference type="PANTHER" id="PTHR33383">
    <property type="entry name" value="MEMBRANE PROTEIN INSERTION EFFICIENCY FACTOR-RELATED"/>
    <property type="match status" value="1"/>
</dbReference>
<dbReference type="STRING" id="515618.RIEPE_0157"/>
<dbReference type="PANTHER" id="PTHR33383:SF1">
    <property type="entry name" value="MEMBRANE PROTEIN INSERTION EFFICIENCY FACTOR-RELATED"/>
    <property type="match status" value="1"/>
</dbReference>
<dbReference type="eggNOG" id="COG0759">
    <property type="taxonomic scope" value="Bacteria"/>
</dbReference>
<accession>D4G7W5</accession>
<evidence type="ECO:0000313" key="1">
    <source>
        <dbReference type="EMBL" id="ADD79572.1"/>
    </source>
</evidence>
<dbReference type="RefSeq" id="WP_013087560.1">
    <property type="nucleotide sequence ID" value="NC_014109.1"/>
</dbReference>
<protein>
    <submittedName>
        <fullName evidence="1">Protein YidD</fullName>
    </submittedName>
</protein>
<organism evidence="1 2">
    <name type="scientific">Riesia pediculicola (strain USDA)</name>
    <dbReference type="NCBI Taxonomy" id="515618"/>
    <lineage>
        <taxon>Bacteria</taxon>
        <taxon>Pseudomonadati</taxon>
        <taxon>Pseudomonadota</taxon>
        <taxon>Gammaproteobacteria</taxon>
        <taxon>Enterobacterales</taxon>
        <taxon>Enterobacteriaceae</taxon>
        <taxon>Candidatus Riesia</taxon>
    </lineage>
</organism>